<dbReference type="InterPro" id="IPR039422">
    <property type="entry name" value="MarR/SlyA-like"/>
</dbReference>
<gene>
    <name evidence="3" type="ORF">HNP33_000681</name>
</gene>
<dbReference type="Pfam" id="PF01047">
    <property type="entry name" value="MarR"/>
    <property type="match status" value="1"/>
</dbReference>
<dbReference type="RefSeq" id="WP_184705305.1">
    <property type="nucleotide sequence ID" value="NZ_JACHKZ010000003.1"/>
</dbReference>
<dbReference type="InterPro" id="IPR036390">
    <property type="entry name" value="WH_DNA-bd_sf"/>
</dbReference>
<dbReference type="SUPFAM" id="SSF46785">
    <property type="entry name" value="Winged helix' DNA-binding domain"/>
    <property type="match status" value="1"/>
</dbReference>
<sequence>MSFDSRLERILAGKPQSLIDAVASTRLLKHAAALLEQRMDAALAPLGLHMREYLALYLLSDSVHEPISPSTLSISLDATRTQVTRLLDSLEAKALAVRTADTQDRRALQLALTERGTHLLEQAIPLVQAVHLQTWAVLGEEGTGAMRQQLRKVLAGLETGIADDAQKKKAASARSARASKSKKLARTDDPAAP</sequence>
<feature type="region of interest" description="Disordered" evidence="1">
    <location>
        <begin position="165"/>
        <end position="193"/>
    </location>
</feature>
<comment type="caution">
    <text evidence="3">The sequence shown here is derived from an EMBL/GenBank/DDBJ whole genome shotgun (WGS) entry which is preliminary data.</text>
</comment>
<dbReference type="PANTHER" id="PTHR33164:SF43">
    <property type="entry name" value="HTH-TYPE TRANSCRIPTIONAL REPRESSOR YETL"/>
    <property type="match status" value="1"/>
</dbReference>
<proteinExistence type="predicted"/>
<evidence type="ECO:0000259" key="2">
    <source>
        <dbReference type="PROSITE" id="PS50995"/>
    </source>
</evidence>
<dbReference type="PANTHER" id="PTHR33164">
    <property type="entry name" value="TRANSCRIPTIONAL REGULATOR, MARR FAMILY"/>
    <property type="match status" value="1"/>
</dbReference>
<dbReference type="PROSITE" id="PS50995">
    <property type="entry name" value="HTH_MARR_2"/>
    <property type="match status" value="1"/>
</dbReference>
<feature type="domain" description="HTH marR-type" evidence="2">
    <location>
        <begin position="21"/>
        <end position="155"/>
    </location>
</feature>
<evidence type="ECO:0000256" key="1">
    <source>
        <dbReference type="SAM" id="MobiDB-lite"/>
    </source>
</evidence>
<dbReference type="InterPro" id="IPR036388">
    <property type="entry name" value="WH-like_DNA-bd_sf"/>
</dbReference>
<dbReference type="SMART" id="SM00347">
    <property type="entry name" value="HTH_MARR"/>
    <property type="match status" value="1"/>
</dbReference>
<dbReference type="Gene3D" id="1.10.10.10">
    <property type="entry name" value="Winged helix-like DNA-binding domain superfamily/Winged helix DNA-binding domain"/>
    <property type="match status" value="1"/>
</dbReference>
<dbReference type="EMBL" id="JACHKZ010000003">
    <property type="protein sequence ID" value="MBB6576633.1"/>
    <property type="molecule type" value="Genomic_DNA"/>
</dbReference>
<reference evidence="3 4" key="1">
    <citation type="submission" date="2020-08" db="EMBL/GenBank/DDBJ databases">
        <title>Functional genomics of gut bacteria from endangered species of beetles.</title>
        <authorList>
            <person name="Carlos-Shanley C."/>
        </authorList>
    </citation>
    <scope>NUCLEOTIDE SEQUENCE [LARGE SCALE GENOMIC DNA]</scope>
    <source>
        <strain evidence="3 4">S00124</strain>
    </source>
</reference>
<organism evidence="3 4">
    <name type="scientific">Comamonas odontotermitis</name>
    <dbReference type="NCBI Taxonomy" id="379895"/>
    <lineage>
        <taxon>Bacteria</taxon>
        <taxon>Pseudomonadati</taxon>
        <taxon>Pseudomonadota</taxon>
        <taxon>Betaproteobacteria</taxon>
        <taxon>Burkholderiales</taxon>
        <taxon>Comamonadaceae</taxon>
        <taxon>Comamonas</taxon>
    </lineage>
</organism>
<accession>A0ABR6RBV4</accession>
<protein>
    <submittedName>
        <fullName evidence="3">MarR family transcriptional repressor of emrRAB</fullName>
    </submittedName>
</protein>
<evidence type="ECO:0000313" key="4">
    <source>
        <dbReference type="Proteomes" id="UP000562492"/>
    </source>
</evidence>
<keyword evidence="4" id="KW-1185">Reference proteome</keyword>
<dbReference type="PRINTS" id="PR00598">
    <property type="entry name" value="HTHMARR"/>
</dbReference>
<name>A0ABR6RBV4_9BURK</name>
<dbReference type="Proteomes" id="UP000562492">
    <property type="component" value="Unassembled WGS sequence"/>
</dbReference>
<evidence type="ECO:0000313" key="3">
    <source>
        <dbReference type="EMBL" id="MBB6576633.1"/>
    </source>
</evidence>
<dbReference type="InterPro" id="IPR000835">
    <property type="entry name" value="HTH_MarR-typ"/>
</dbReference>